<dbReference type="AlphaFoldDB" id="A0A1S1HYX9"/>
<dbReference type="CDD" id="cd00093">
    <property type="entry name" value="HTH_XRE"/>
    <property type="match status" value="1"/>
</dbReference>
<evidence type="ECO:0000313" key="5">
    <source>
        <dbReference type="Proteomes" id="UP000179588"/>
    </source>
</evidence>
<dbReference type="SUPFAM" id="SSF47413">
    <property type="entry name" value="lambda repressor-like DNA-binding domains"/>
    <property type="match status" value="1"/>
</dbReference>
<dbReference type="PANTHER" id="PTHR46558">
    <property type="entry name" value="TRACRIPTIONAL REGULATORY PROTEIN-RELATED-RELATED"/>
    <property type="match status" value="1"/>
</dbReference>
<evidence type="ECO:0000256" key="1">
    <source>
        <dbReference type="ARBA" id="ARBA00023125"/>
    </source>
</evidence>
<name>A0A1S1HYX9_PROST</name>
<dbReference type="InterPro" id="IPR010982">
    <property type="entry name" value="Lambda_DNA-bd_dom_sf"/>
</dbReference>
<sequence length="103" mass="12167">MHYLIGQRILRKRKELGYTGSQLATILGVSQQQISRYERGKNKVDLLHLFRISIALKTPMHWFLEDITEQLAQFLDDEPKYQPIANKRYNKMQLQAEATLYSK</sequence>
<reference evidence="4 5" key="1">
    <citation type="submission" date="2016-03" db="EMBL/GenBank/DDBJ databases">
        <title>Genome sequence of Providencia stuartii strain, isolated from the salivary glands of larval Lucilia sericata.</title>
        <authorList>
            <person name="Yuan Y."/>
            <person name="Zhang Y."/>
            <person name="Fu S."/>
            <person name="Crippen T.L."/>
            <person name="Visi D."/>
            <person name="Benbow M.E."/>
            <person name="Allen M."/>
            <person name="Tomberlin J.K."/>
            <person name="Sze S.-H."/>
            <person name="Tarone A.M."/>
        </authorList>
    </citation>
    <scope>NUCLEOTIDE SEQUENCE [LARGE SCALE GENOMIC DNA]</scope>
    <source>
        <strain evidence="4 5">Crippen</strain>
    </source>
</reference>
<keyword evidence="5" id="KW-1185">Reference proteome</keyword>
<dbReference type="Proteomes" id="UP000179588">
    <property type="component" value="Unassembled WGS sequence"/>
</dbReference>
<dbReference type="EMBL" id="ABMABF030000004">
    <property type="protein sequence ID" value="EMJ5133650.1"/>
    <property type="molecule type" value="Genomic_DNA"/>
</dbReference>
<dbReference type="SMART" id="SM00530">
    <property type="entry name" value="HTH_XRE"/>
    <property type="match status" value="1"/>
</dbReference>
<dbReference type="PROSITE" id="PS50943">
    <property type="entry name" value="HTH_CROC1"/>
    <property type="match status" value="1"/>
</dbReference>
<keyword evidence="1" id="KW-0238">DNA-binding</keyword>
<organism evidence="4 5">
    <name type="scientific">Providencia stuartii</name>
    <dbReference type="NCBI Taxonomy" id="588"/>
    <lineage>
        <taxon>Bacteria</taxon>
        <taxon>Pseudomonadati</taxon>
        <taxon>Pseudomonadota</taxon>
        <taxon>Gammaproteobacteria</taxon>
        <taxon>Enterobacterales</taxon>
        <taxon>Morganellaceae</taxon>
        <taxon>Providencia</taxon>
    </lineage>
</organism>
<evidence type="ECO:0000313" key="3">
    <source>
        <dbReference type="EMBL" id="EMJ5133650.1"/>
    </source>
</evidence>
<evidence type="ECO:0000259" key="2">
    <source>
        <dbReference type="PROSITE" id="PS50943"/>
    </source>
</evidence>
<proteinExistence type="predicted"/>
<feature type="domain" description="HTH cro/C1-type" evidence="2">
    <location>
        <begin position="9"/>
        <end position="63"/>
    </location>
</feature>
<dbReference type="OrthoDB" id="5683219at2"/>
<evidence type="ECO:0000313" key="4">
    <source>
        <dbReference type="EMBL" id="OHT25570.1"/>
    </source>
</evidence>
<comment type="caution">
    <text evidence="4">The sequence shown here is derived from an EMBL/GenBank/DDBJ whole genome shotgun (WGS) entry which is preliminary data.</text>
</comment>
<dbReference type="InterPro" id="IPR001387">
    <property type="entry name" value="Cro/C1-type_HTH"/>
</dbReference>
<gene>
    <name evidence="4" type="ORF">A3Q29_13375</name>
    <name evidence="3" type="ORF">RG298_001342</name>
</gene>
<dbReference type="GO" id="GO:0003677">
    <property type="term" value="F:DNA binding"/>
    <property type="evidence" value="ECO:0007669"/>
    <property type="project" value="UniProtKB-KW"/>
</dbReference>
<reference evidence="3" key="2">
    <citation type="submission" date="2024-02" db="EMBL/GenBank/DDBJ databases">
        <authorList>
            <consortium name="Clinical and Environmental Microbiology Branch: Whole genome sequencing antimicrobial resistance pathogens in the healthcare setting"/>
        </authorList>
    </citation>
    <scope>NUCLEOTIDE SEQUENCE</scope>
    <source>
        <strain evidence="3">2021GO-0154</strain>
    </source>
</reference>
<dbReference type="Gene3D" id="1.10.260.40">
    <property type="entry name" value="lambda repressor-like DNA-binding domains"/>
    <property type="match status" value="1"/>
</dbReference>
<accession>A0A1S1HYX9</accession>
<dbReference type="EMBL" id="LVIE01000024">
    <property type="protein sequence ID" value="OHT25570.1"/>
    <property type="molecule type" value="Genomic_DNA"/>
</dbReference>
<dbReference type="Pfam" id="PF01381">
    <property type="entry name" value="HTH_3"/>
    <property type="match status" value="1"/>
</dbReference>
<protein>
    <submittedName>
        <fullName evidence="3">Helix-turn-helix transcriptional regulator</fullName>
    </submittedName>
</protein>
<dbReference type="PANTHER" id="PTHR46558:SF4">
    <property type="entry name" value="DNA-BIDING PHAGE PROTEIN"/>
    <property type="match status" value="1"/>
</dbReference>